<dbReference type="Gene3D" id="2.40.40.10">
    <property type="entry name" value="RlpA-like domain"/>
    <property type="match status" value="1"/>
</dbReference>
<dbReference type="EMBL" id="JABFTQ010000001">
    <property type="protein sequence ID" value="MCE8045792.1"/>
    <property type="molecule type" value="Genomic_DNA"/>
</dbReference>
<dbReference type="GO" id="GO:0071555">
    <property type="term" value="P:cell wall organization"/>
    <property type="evidence" value="ECO:0007669"/>
    <property type="project" value="UniProtKB-KW"/>
</dbReference>
<dbReference type="GO" id="GO:0000270">
    <property type="term" value="P:peptidoglycan metabolic process"/>
    <property type="evidence" value="ECO:0007669"/>
    <property type="project" value="UniProtKB-UniRule"/>
</dbReference>
<dbReference type="InterPro" id="IPR012997">
    <property type="entry name" value="RplA"/>
</dbReference>
<keyword evidence="3" id="KW-0472">Membrane</keyword>
<evidence type="ECO:0000259" key="6">
    <source>
        <dbReference type="Pfam" id="PF03330"/>
    </source>
</evidence>
<reference evidence="8" key="1">
    <citation type="submission" date="2020-05" db="EMBL/GenBank/DDBJ databases">
        <authorList>
            <person name="Wang L."/>
            <person name="Shao Z."/>
        </authorList>
    </citation>
    <scope>NUCLEOTIDE SEQUENCE</scope>
    <source>
        <strain evidence="7">MCCC 1A05748</strain>
        <strain evidence="8">MCCC 1A05776</strain>
    </source>
</reference>
<dbReference type="Proteomes" id="UP001320178">
    <property type="component" value="Unassembled WGS sequence"/>
</dbReference>
<dbReference type="EMBL" id="JABFTS010000002">
    <property type="protein sequence ID" value="MCE8051195.1"/>
    <property type="molecule type" value="Genomic_DNA"/>
</dbReference>
<dbReference type="CDD" id="cd22268">
    <property type="entry name" value="DPBB_RlpA-like"/>
    <property type="match status" value="1"/>
</dbReference>
<evidence type="ECO:0000313" key="8">
    <source>
        <dbReference type="EMBL" id="MCE8051195.1"/>
    </source>
</evidence>
<feature type="domain" description="RlpA-like protein double-psi beta-barrel" evidence="6">
    <location>
        <begin position="38"/>
        <end position="125"/>
    </location>
</feature>
<proteinExistence type="inferred from homology"/>
<dbReference type="GO" id="GO:0008932">
    <property type="term" value="F:lytic endotransglycosylase activity"/>
    <property type="evidence" value="ECO:0007669"/>
    <property type="project" value="UniProtKB-UniRule"/>
</dbReference>
<keyword evidence="2 3" id="KW-0961">Cell wall biogenesis/degradation</keyword>
<feature type="signal peptide" evidence="5">
    <location>
        <begin position="1"/>
        <end position="20"/>
    </location>
</feature>
<dbReference type="InterPro" id="IPR034718">
    <property type="entry name" value="RlpA"/>
</dbReference>
<evidence type="ECO:0000256" key="1">
    <source>
        <dbReference type="ARBA" id="ARBA00023239"/>
    </source>
</evidence>
<comment type="similarity">
    <text evidence="3 4">Belongs to the RlpA family.</text>
</comment>
<accession>A0AAW4YSV0</accession>
<evidence type="ECO:0000256" key="3">
    <source>
        <dbReference type="HAMAP-Rule" id="MF_02071"/>
    </source>
</evidence>
<reference evidence="8 9" key="2">
    <citation type="journal article" date="2021" name="Front. Microbiol.">
        <title>Aerobic Denitrification and Heterotrophic Sulfur Oxidation in the Genus Halomonas Revealed by Six Novel Species Characterizations and Genome-Based Analysis.</title>
        <authorList>
            <person name="Wang L."/>
            <person name="Shao Z."/>
        </authorList>
    </citation>
    <scope>NUCLEOTIDE SEQUENCE</scope>
    <source>
        <strain evidence="7 9">MCCC 1A05748</strain>
        <strain evidence="8">MCCC 1A05776</strain>
    </source>
</reference>
<evidence type="ECO:0000256" key="2">
    <source>
        <dbReference type="ARBA" id="ARBA00023316"/>
    </source>
</evidence>
<keyword evidence="9" id="KW-1185">Reference proteome</keyword>
<feature type="chain" id="PRO_5043509741" description="Endolytic peptidoglycan transglycosylase RlpA" evidence="5">
    <location>
        <begin position="21"/>
        <end position="129"/>
    </location>
</feature>
<evidence type="ECO:0000313" key="10">
    <source>
        <dbReference type="Proteomes" id="UP001320178"/>
    </source>
</evidence>
<name>A0AAW4YSV0_9GAMM</name>
<keyword evidence="5" id="KW-0732">Signal</keyword>
<dbReference type="InterPro" id="IPR009009">
    <property type="entry name" value="RlpA-like_DPBB"/>
</dbReference>
<dbReference type="NCBIfam" id="TIGR00413">
    <property type="entry name" value="rlpA"/>
    <property type="match status" value="1"/>
</dbReference>
<dbReference type="PANTHER" id="PTHR34183:SF1">
    <property type="entry name" value="ENDOLYTIC PEPTIDOGLYCAN TRANSGLYCOSYLASE RLPA"/>
    <property type="match status" value="1"/>
</dbReference>
<keyword evidence="3" id="KW-1003">Cell membrane</keyword>
<evidence type="ECO:0000313" key="9">
    <source>
        <dbReference type="Proteomes" id="UP001320154"/>
    </source>
</evidence>
<dbReference type="InterPro" id="IPR036908">
    <property type="entry name" value="RlpA-like_sf"/>
</dbReference>
<comment type="subcellular location">
    <subcellularLocation>
        <location evidence="3">Cell membrane</location>
        <topology evidence="3">Lipid-anchor</topology>
    </subcellularLocation>
</comment>
<dbReference type="SUPFAM" id="SSF50685">
    <property type="entry name" value="Barwin-like endoglucanases"/>
    <property type="match status" value="1"/>
</dbReference>
<protein>
    <recommendedName>
        <fullName evidence="3">Endolytic peptidoglycan transglycosylase RlpA</fullName>
        <ecNumber evidence="3">4.2.2.-</ecNumber>
    </recommendedName>
</protein>
<evidence type="ECO:0000313" key="7">
    <source>
        <dbReference type="EMBL" id="MCE8045792.1"/>
    </source>
</evidence>
<dbReference type="PANTHER" id="PTHR34183">
    <property type="entry name" value="ENDOLYTIC PEPTIDOGLYCAN TRANSGLYCOSYLASE RLPA"/>
    <property type="match status" value="1"/>
</dbReference>
<evidence type="ECO:0000256" key="4">
    <source>
        <dbReference type="RuleBase" id="RU003495"/>
    </source>
</evidence>
<dbReference type="RefSeq" id="WP_086509564.1">
    <property type="nucleotide sequence ID" value="NZ_FNVC01000001.1"/>
</dbReference>
<dbReference type="EC" id="4.2.2.-" evidence="3"/>
<comment type="function">
    <text evidence="3">Lytic transglycosylase with a strong preference for naked glycan strands that lack stem peptides.</text>
</comment>
<keyword evidence="3" id="KW-0449">Lipoprotein</keyword>
<dbReference type="Pfam" id="PF03330">
    <property type="entry name" value="DPBB_1"/>
    <property type="match status" value="1"/>
</dbReference>
<dbReference type="Proteomes" id="UP001320154">
    <property type="component" value="Unassembled WGS sequence"/>
</dbReference>
<organism evidence="8 10">
    <name type="scientific">Billgrantia desiderata</name>
    <dbReference type="NCBI Taxonomy" id="52021"/>
    <lineage>
        <taxon>Bacteria</taxon>
        <taxon>Pseudomonadati</taxon>
        <taxon>Pseudomonadota</taxon>
        <taxon>Gammaproteobacteria</taxon>
        <taxon>Oceanospirillales</taxon>
        <taxon>Halomonadaceae</taxon>
        <taxon>Billgrantia</taxon>
    </lineage>
</organism>
<dbReference type="AlphaFoldDB" id="A0AAW4YSV0"/>
<dbReference type="GO" id="GO:0005886">
    <property type="term" value="C:plasma membrane"/>
    <property type="evidence" value="ECO:0007669"/>
    <property type="project" value="UniProtKB-SubCell"/>
</dbReference>
<sequence>MIRVALVLFMAVLIAGCAGRGGGQGERVSAPSGWNGEQGQASFYADRYHGRQTASGERHDRNALTAAHRSLPFGTHVRVTRLDNGRETVVRINDRGPFVRGRVIDVSRRAAEELDMIGPGVVNVRLTPE</sequence>
<dbReference type="HAMAP" id="MF_02071">
    <property type="entry name" value="RlpA"/>
    <property type="match status" value="1"/>
</dbReference>
<keyword evidence="3" id="KW-0564">Palmitate</keyword>
<comment type="caution">
    <text evidence="8">The sequence shown here is derived from an EMBL/GenBank/DDBJ whole genome shotgun (WGS) entry which is preliminary data.</text>
</comment>
<evidence type="ECO:0000256" key="5">
    <source>
        <dbReference type="SAM" id="SignalP"/>
    </source>
</evidence>
<keyword evidence="1 3" id="KW-0456">Lyase</keyword>
<gene>
    <name evidence="3" type="primary">rlpA</name>
    <name evidence="7" type="ORF">HOP60_03500</name>
    <name evidence="8" type="ORF">HOP61_07815</name>
</gene>
<dbReference type="PROSITE" id="PS51257">
    <property type="entry name" value="PROKAR_LIPOPROTEIN"/>
    <property type="match status" value="1"/>
</dbReference>